<dbReference type="OrthoDB" id="9805239at2"/>
<evidence type="ECO:0000256" key="7">
    <source>
        <dbReference type="SAM" id="Phobius"/>
    </source>
</evidence>
<feature type="domain" description="EamA" evidence="8">
    <location>
        <begin position="153"/>
        <end position="286"/>
    </location>
</feature>
<feature type="transmembrane region" description="Helical" evidence="7">
    <location>
        <begin position="38"/>
        <end position="56"/>
    </location>
</feature>
<dbReference type="PANTHER" id="PTHR32322">
    <property type="entry name" value="INNER MEMBRANE TRANSPORTER"/>
    <property type="match status" value="1"/>
</dbReference>
<sequence>MTVTTDKITGHILAAFTIIIWGTTFIASKIMLRDFSPVQVMILRFFIAYLVLWILNHKIQKTSLREEMGFLLLAITGTTIYFLFENKALTITNTSNVSILLSVAPVFTVILAHIFTRDEKINRYVILGAIIAFLGVAMVVFNGTIMLKLSPAGDVLSIGAALSWAVYSIILKKYVGRYDSIYLTRKVVFYSIITTLPILFAENASFPLQDLKNSTMIGCLLFLGVLGSGICYVTWNMAVGRLGIVATNNYIYLSPFITMVAGKLILDEHISIMGIAGAVLIIAGVAAAGLRNNVKNQQINSTG</sequence>
<dbReference type="Proteomes" id="UP000184342">
    <property type="component" value="Unassembled WGS sequence"/>
</dbReference>
<dbReference type="SUPFAM" id="SSF103481">
    <property type="entry name" value="Multidrug resistance efflux transporter EmrE"/>
    <property type="match status" value="2"/>
</dbReference>
<name>A0A1M6AAU2_9FIRM</name>
<keyword evidence="4 7" id="KW-0812">Transmembrane</keyword>
<gene>
    <name evidence="9" type="ORF">SAMN02745691_00110</name>
</gene>
<feature type="transmembrane region" description="Helical" evidence="7">
    <location>
        <begin position="68"/>
        <end position="84"/>
    </location>
</feature>
<feature type="transmembrane region" description="Helical" evidence="7">
    <location>
        <begin position="96"/>
        <end position="115"/>
    </location>
</feature>
<evidence type="ECO:0000313" key="10">
    <source>
        <dbReference type="Proteomes" id="UP000184342"/>
    </source>
</evidence>
<evidence type="ECO:0000256" key="2">
    <source>
        <dbReference type="ARBA" id="ARBA00007362"/>
    </source>
</evidence>
<dbReference type="STRING" id="1122934.SAMN02745691_00110"/>
<reference evidence="9 10" key="1">
    <citation type="submission" date="2016-11" db="EMBL/GenBank/DDBJ databases">
        <authorList>
            <person name="Jaros S."/>
            <person name="Januszkiewicz K."/>
            <person name="Wedrychowicz H."/>
        </authorList>
    </citation>
    <scope>NUCLEOTIDE SEQUENCE [LARGE SCALE GENOMIC DNA]</scope>
    <source>
        <strain evidence="9 10">DSM 15970</strain>
    </source>
</reference>
<feature type="transmembrane region" description="Helical" evidence="7">
    <location>
        <begin position="272"/>
        <end position="290"/>
    </location>
</feature>
<evidence type="ECO:0000313" key="9">
    <source>
        <dbReference type="EMBL" id="SHI33293.1"/>
    </source>
</evidence>
<dbReference type="GO" id="GO:0005886">
    <property type="term" value="C:plasma membrane"/>
    <property type="evidence" value="ECO:0007669"/>
    <property type="project" value="UniProtKB-SubCell"/>
</dbReference>
<feature type="transmembrane region" description="Helical" evidence="7">
    <location>
        <begin position="214"/>
        <end position="235"/>
    </location>
</feature>
<dbReference type="RefSeq" id="WP_073992415.1">
    <property type="nucleotide sequence ID" value="NZ_FQYT01000002.1"/>
</dbReference>
<keyword evidence="6 7" id="KW-0472">Membrane</keyword>
<dbReference type="EMBL" id="FQYT01000002">
    <property type="protein sequence ID" value="SHI33293.1"/>
    <property type="molecule type" value="Genomic_DNA"/>
</dbReference>
<feature type="transmembrane region" description="Helical" evidence="7">
    <location>
        <begin position="247"/>
        <end position="266"/>
    </location>
</feature>
<evidence type="ECO:0000256" key="1">
    <source>
        <dbReference type="ARBA" id="ARBA00004651"/>
    </source>
</evidence>
<dbReference type="InterPro" id="IPR000620">
    <property type="entry name" value="EamA_dom"/>
</dbReference>
<keyword evidence="5 7" id="KW-1133">Transmembrane helix</keyword>
<comment type="similarity">
    <text evidence="2">Belongs to the EamA transporter family.</text>
</comment>
<comment type="subcellular location">
    <subcellularLocation>
        <location evidence="1">Cell membrane</location>
        <topology evidence="1">Multi-pass membrane protein</topology>
    </subcellularLocation>
</comment>
<accession>A0A1M6AAU2</accession>
<organism evidence="9 10">
    <name type="scientific">Parasporobacterium paucivorans DSM 15970</name>
    <dbReference type="NCBI Taxonomy" id="1122934"/>
    <lineage>
        <taxon>Bacteria</taxon>
        <taxon>Bacillati</taxon>
        <taxon>Bacillota</taxon>
        <taxon>Clostridia</taxon>
        <taxon>Lachnospirales</taxon>
        <taxon>Lachnospiraceae</taxon>
        <taxon>Parasporobacterium</taxon>
    </lineage>
</organism>
<keyword evidence="3" id="KW-1003">Cell membrane</keyword>
<feature type="domain" description="EamA" evidence="8">
    <location>
        <begin position="9"/>
        <end position="140"/>
    </location>
</feature>
<evidence type="ECO:0000256" key="4">
    <source>
        <dbReference type="ARBA" id="ARBA00022692"/>
    </source>
</evidence>
<dbReference type="InterPro" id="IPR037185">
    <property type="entry name" value="EmrE-like"/>
</dbReference>
<dbReference type="PANTHER" id="PTHR32322:SF18">
    <property type="entry name" value="S-ADENOSYLMETHIONINE_S-ADENOSYLHOMOCYSTEINE TRANSPORTER"/>
    <property type="match status" value="1"/>
</dbReference>
<dbReference type="AlphaFoldDB" id="A0A1M6AAU2"/>
<evidence type="ECO:0000256" key="6">
    <source>
        <dbReference type="ARBA" id="ARBA00023136"/>
    </source>
</evidence>
<dbReference type="Pfam" id="PF00892">
    <property type="entry name" value="EamA"/>
    <property type="match status" value="2"/>
</dbReference>
<evidence type="ECO:0000256" key="3">
    <source>
        <dbReference type="ARBA" id="ARBA00022475"/>
    </source>
</evidence>
<proteinExistence type="inferred from homology"/>
<feature type="transmembrane region" description="Helical" evidence="7">
    <location>
        <begin position="124"/>
        <end position="149"/>
    </location>
</feature>
<keyword evidence="10" id="KW-1185">Reference proteome</keyword>
<evidence type="ECO:0000259" key="8">
    <source>
        <dbReference type="Pfam" id="PF00892"/>
    </source>
</evidence>
<feature type="transmembrane region" description="Helical" evidence="7">
    <location>
        <begin position="12"/>
        <end position="32"/>
    </location>
</feature>
<protein>
    <submittedName>
        <fullName evidence="9">Permease of the drug/metabolite transporter (DMT) superfamily</fullName>
    </submittedName>
</protein>
<feature type="transmembrane region" description="Helical" evidence="7">
    <location>
        <begin position="187"/>
        <end position="208"/>
    </location>
</feature>
<evidence type="ECO:0000256" key="5">
    <source>
        <dbReference type="ARBA" id="ARBA00022989"/>
    </source>
</evidence>
<feature type="transmembrane region" description="Helical" evidence="7">
    <location>
        <begin position="155"/>
        <end position="175"/>
    </location>
</feature>
<dbReference type="InterPro" id="IPR050638">
    <property type="entry name" value="AA-Vitamin_Transporters"/>
</dbReference>